<proteinExistence type="predicted"/>
<gene>
    <name evidence="3" type="ORF">FRZ03_29700</name>
</gene>
<evidence type="ECO:0000313" key="4">
    <source>
        <dbReference type="Proteomes" id="UP000320481"/>
    </source>
</evidence>
<name>A0A5C6IYD9_9ACTN</name>
<evidence type="ECO:0000259" key="2">
    <source>
        <dbReference type="Pfam" id="PF13354"/>
    </source>
</evidence>
<dbReference type="Gene3D" id="3.40.710.10">
    <property type="entry name" value="DD-peptidase/beta-lactamase superfamily"/>
    <property type="match status" value="1"/>
</dbReference>
<dbReference type="Proteomes" id="UP000320481">
    <property type="component" value="Unassembled WGS sequence"/>
</dbReference>
<dbReference type="RefSeq" id="WP_146468171.1">
    <property type="nucleotide sequence ID" value="NZ_VOGW01000177.1"/>
</dbReference>
<dbReference type="Pfam" id="PF13354">
    <property type="entry name" value="Beta-lactamase2"/>
    <property type="match status" value="1"/>
</dbReference>
<comment type="caution">
    <text evidence="3">The sequence shown here is derived from an EMBL/GenBank/DDBJ whole genome shotgun (WGS) entry which is preliminary data.</text>
</comment>
<reference evidence="3" key="1">
    <citation type="journal article" date="2019" name="Microbiol. Resour. Announc.">
        <title>Draft Genomic Sequences of Streptomyces misionensis and Streptomyces albidoflavus, bacteria applied for phytopathogen biocontrol.</title>
        <authorList>
            <person name="Pylro V."/>
            <person name="Dias A."/>
            <person name="Andreote F."/>
            <person name="Varani A."/>
            <person name="Andreote C."/>
            <person name="Bernardo E."/>
            <person name="Martins T."/>
        </authorList>
    </citation>
    <scope>NUCLEOTIDE SEQUENCE [LARGE SCALE GENOMIC DNA]</scope>
    <source>
        <strain evidence="3">66</strain>
    </source>
</reference>
<dbReference type="InterPro" id="IPR045155">
    <property type="entry name" value="Beta-lactam_cat"/>
</dbReference>
<dbReference type="AlphaFoldDB" id="A0A5C6IYD9"/>
<evidence type="ECO:0000256" key="1">
    <source>
        <dbReference type="SAM" id="MobiDB-lite"/>
    </source>
</evidence>
<dbReference type="InterPro" id="IPR012338">
    <property type="entry name" value="Beta-lactam/transpept-like"/>
</dbReference>
<dbReference type="GO" id="GO:0030655">
    <property type="term" value="P:beta-lactam antibiotic catabolic process"/>
    <property type="evidence" value="ECO:0007669"/>
    <property type="project" value="InterPro"/>
</dbReference>
<protein>
    <submittedName>
        <fullName evidence="3">Serine hydrolase</fullName>
    </submittedName>
</protein>
<keyword evidence="4" id="KW-1185">Reference proteome</keyword>
<organism evidence="3 4">
    <name type="scientific">Streptomyces misionensis</name>
    <dbReference type="NCBI Taxonomy" id="67331"/>
    <lineage>
        <taxon>Bacteria</taxon>
        <taxon>Bacillati</taxon>
        <taxon>Actinomycetota</taxon>
        <taxon>Actinomycetes</taxon>
        <taxon>Kitasatosporales</taxon>
        <taxon>Streptomycetaceae</taxon>
        <taxon>Streptomyces</taxon>
    </lineage>
</organism>
<sequence>MIDRMVDDAVRTIFDRAGRTGSRSVRSLARDAEFGPRAGETVVPSPVVEAAARPGPTGSVVVRDPRSATGSIGQEGGHTGRAEAVPRSARASAKESAGVGARLPAAWPPTPDTVTPLRLLRTGRPGPLGACVPVGARAARQLTRHRIASAFRTPVRVAAESGGPAGIVRNEVGVVSFPDGRRYAAAVFTRSRPGSDDAAADAAVGAVTARAIASPAHRTI</sequence>
<dbReference type="GO" id="GO:0008800">
    <property type="term" value="F:beta-lactamase activity"/>
    <property type="evidence" value="ECO:0007669"/>
    <property type="project" value="InterPro"/>
</dbReference>
<accession>A0A5C6IYD9</accession>
<evidence type="ECO:0000313" key="3">
    <source>
        <dbReference type="EMBL" id="TWV33871.1"/>
    </source>
</evidence>
<dbReference type="EMBL" id="VOGW01000177">
    <property type="protein sequence ID" value="TWV33871.1"/>
    <property type="molecule type" value="Genomic_DNA"/>
</dbReference>
<keyword evidence="3" id="KW-0378">Hydrolase</keyword>
<dbReference type="SUPFAM" id="SSF56601">
    <property type="entry name" value="beta-lactamase/transpeptidase-like"/>
    <property type="match status" value="1"/>
</dbReference>
<feature type="domain" description="Beta-lactamase class A catalytic" evidence="2">
    <location>
        <begin position="140"/>
        <end position="189"/>
    </location>
</feature>
<feature type="region of interest" description="Disordered" evidence="1">
    <location>
        <begin position="50"/>
        <end position="110"/>
    </location>
</feature>